<dbReference type="GO" id="GO:0019843">
    <property type="term" value="F:rRNA binding"/>
    <property type="evidence" value="ECO:0007669"/>
    <property type="project" value="UniProtKB-UniRule"/>
</dbReference>
<dbReference type="PANTHER" id="PTHR11760:SF19">
    <property type="entry name" value="SMALL RIBOSOMAL SUBUNIT PROTEIN US3C"/>
    <property type="match status" value="1"/>
</dbReference>
<evidence type="ECO:0000313" key="12">
    <source>
        <dbReference type="Proteomes" id="UP000176648"/>
    </source>
</evidence>
<comment type="subunit">
    <text evidence="8">Part of the 30S ribosomal subunit. Forms a tight complex with proteins S10 and S14.</text>
</comment>
<gene>
    <name evidence="8" type="primary">rpsC</name>
    <name evidence="11" type="ORF">A2122_01140</name>
</gene>
<dbReference type="PROSITE" id="PS50823">
    <property type="entry name" value="KH_TYPE_2"/>
    <property type="match status" value="1"/>
</dbReference>
<keyword evidence="4 8" id="KW-0689">Ribosomal protein</keyword>
<dbReference type="InterPro" id="IPR036419">
    <property type="entry name" value="Ribosomal_S3_C_sf"/>
</dbReference>
<dbReference type="NCBIfam" id="TIGR01009">
    <property type="entry name" value="rpsC_bact"/>
    <property type="match status" value="1"/>
</dbReference>
<evidence type="ECO:0000256" key="1">
    <source>
        <dbReference type="ARBA" id="ARBA00010761"/>
    </source>
</evidence>
<keyword evidence="3 8" id="KW-0694">RNA-binding</keyword>
<dbReference type="InterPro" id="IPR015946">
    <property type="entry name" value="KH_dom-like_a/b"/>
</dbReference>
<dbReference type="Gene3D" id="3.30.300.20">
    <property type="match status" value="1"/>
</dbReference>
<organism evidence="11 12">
    <name type="scientific">Candidatus Liptonbacteria bacterium GWB1_49_6</name>
    <dbReference type="NCBI Taxonomy" id="1798644"/>
    <lineage>
        <taxon>Bacteria</taxon>
        <taxon>Candidatus Liptoniibacteriota</taxon>
    </lineage>
</organism>
<dbReference type="HAMAP" id="MF_01309_B">
    <property type="entry name" value="Ribosomal_uS3_B"/>
    <property type="match status" value="1"/>
</dbReference>
<reference evidence="11 12" key="1">
    <citation type="journal article" date="2016" name="Nat. Commun.">
        <title>Thousands of microbial genomes shed light on interconnected biogeochemical processes in an aquifer system.</title>
        <authorList>
            <person name="Anantharaman K."/>
            <person name="Brown C.T."/>
            <person name="Hug L.A."/>
            <person name="Sharon I."/>
            <person name="Castelle C.J."/>
            <person name="Probst A.J."/>
            <person name="Thomas B.C."/>
            <person name="Singh A."/>
            <person name="Wilkins M.J."/>
            <person name="Karaoz U."/>
            <person name="Brodie E.L."/>
            <person name="Williams K.H."/>
            <person name="Hubbard S.S."/>
            <person name="Banfield J.F."/>
        </authorList>
    </citation>
    <scope>NUCLEOTIDE SEQUENCE [LARGE SCALE GENOMIC DNA]</scope>
</reference>
<dbReference type="FunFam" id="3.30.300.20:FF:000001">
    <property type="entry name" value="30S ribosomal protein S3"/>
    <property type="match status" value="1"/>
</dbReference>
<dbReference type="CDD" id="cd02412">
    <property type="entry name" value="KH-II_30S_S3"/>
    <property type="match status" value="1"/>
</dbReference>
<dbReference type="AlphaFoldDB" id="A0A1G2C6A9"/>
<dbReference type="SUPFAM" id="SSF54821">
    <property type="entry name" value="Ribosomal protein S3 C-terminal domain"/>
    <property type="match status" value="1"/>
</dbReference>
<keyword evidence="5 8" id="KW-0687">Ribonucleoprotein</keyword>
<evidence type="ECO:0000259" key="10">
    <source>
        <dbReference type="PROSITE" id="PS50823"/>
    </source>
</evidence>
<dbReference type="Pfam" id="PF07650">
    <property type="entry name" value="KH_2"/>
    <property type="match status" value="1"/>
</dbReference>
<dbReference type="InterPro" id="IPR001351">
    <property type="entry name" value="Ribosomal_uS3_C"/>
</dbReference>
<evidence type="ECO:0000256" key="8">
    <source>
        <dbReference type="HAMAP-Rule" id="MF_01309"/>
    </source>
</evidence>
<name>A0A1G2C6A9_9BACT</name>
<dbReference type="Proteomes" id="UP000176648">
    <property type="component" value="Unassembled WGS sequence"/>
</dbReference>
<dbReference type="PANTHER" id="PTHR11760">
    <property type="entry name" value="30S/40S RIBOSOMAL PROTEIN S3"/>
    <property type="match status" value="1"/>
</dbReference>
<evidence type="ECO:0000256" key="5">
    <source>
        <dbReference type="ARBA" id="ARBA00023274"/>
    </source>
</evidence>
<dbReference type="PROSITE" id="PS00548">
    <property type="entry name" value="RIBOSOMAL_S3"/>
    <property type="match status" value="1"/>
</dbReference>
<feature type="domain" description="KH type-2" evidence="10">
    <location>
        <begin position="38"/>
        <end position="113"/>
    </location>
</feature>
<dbReference type="InterPro" id="IPR004087">
    <property type="entry name" value="KH_dom"/>
</dbReference>
<proteinExistence type="inferred from homology"/>
<evidence type="ECO:0000256" key="9">
    <source>
        <dbReference type="RuleBase" id="RU003624"/>
    </source>
</evidence>
<evidence type="ECO:0000256" key="6">
    <source>
        <dbReference type="ARBA" id="ARBA00024998"/>
    </source>
</evidence>
<comment type="function">
    <text evidence="6 8">Binds the lower part of the 30S subunit head. Binds mRNA in the 70S ribosome, positioning it for translation.</text>
</comment>
<dbReference type="GO" id="GO:0003729">
    <property type="term" value="F:mRNA binding"/>
    <property type="evidence" value="ECO:0007669"/>
    <property type="project" value="UniProtKB-UniRule"/>
</dbReference>
<keyword evidence="2 8" id="KW-0699">rRNA-binding</keyword>
<evidence type="ECO:0000256" key="7">
    <source>
        <dbReference type="ARBA" id="ARBA00035257"/>
    </source>
</evidence>
<dbReference type="SMART" id="SM00322">
    <property type="entry name" value="KH"/>
    <property type="match status" value="1"/>
</dbReference>
<protein>
    <recommendedName>
        <fullName evidence="7 8">Small ribosomal subunit protein uS3</fullName>
    </recommendedName>
</protein>
<dbReference type="InterPro" id="IPR009019">
    <property type="entry name" value="KH_sf_prok-type"/>
</dbReference>
<dbReference type="InterPro" id="IPR018280">
    <property type="entry name" value="Ribosomal_uS3_CS"/>
</dbReference>
<evidence type="ECO:0000256" key="4">
    <source>
        <dbReference type="ARBA" id="ARBA00022980"/>
    </source>
</evidence>
<evidence type="ECO:0000256" key="3">
    <source>
        <dbReference type="ARBA" id="ARBA00022884"/>
    </source>
</evidence>
<dbReference type="Gene3D" id="3.30.1140.32">
    <property type="entry name" value="Ribosomal protein S3, C-terminal domain"/>
    <property type="match status" value="1"/>
</dbReference>
<dbReference type="InterPro" id="IPR004044">
    <property type="entry name" value="KH_dom_type_2"/>
</dbReference>
<dbReference type="EMBL" id="MHKU01000016">
    <property type="protein sequence ID" value="OGY96943.1"/>
    <property type="molecule type" value="Genomic_DNA"/>
</dbReference>
<accession>A0A1G2C6A9</accession>
<dbReference type="Pfam" id="PF00189">
    <property type="entry name" value="Ribosomal_S3_C"/>
    <property type="match status" value="1"/>
</dbReference>
<dbReference type="GO" id="GO:0006412">
    <property type="term" value="P:translation"/>
    <property type="evidence" value="ECO:0007669"/>
    <property type="project" value="UniProtKB-UniRule"/>
</dbReference>
<dbReference type="SUPFAM" id="SSF54814">
    <property type="entry name" value="Prokaryotic type KH domain (KH-domain type II)"/>
    <property type="match status" value="1"/>
</dbReference>
<sequence>MGQKINPISLRMGVTKNWPVRWFLKGGYRKYLEEDEAIRKTIHKKVGLAGISVVEIERTSNNLRVLIKAARPGFVIGRGGKGIEELTKAIEREIKKLRKTKTAALSVNVEELKRSEISAVYVAQQIAWDLEKRLPFRRTMRKYLEQVMQNKETRGAKILLSGRLDGKEIARREWLRKGELPLQTLRADIDYGQVTAFTTYGTVGIKTWIYKGEIFAKKNTARAKTDK</sequence>
<evidence type="ECO:0000313" key="11">
    <source>
        <dbReference type="EMBL" id="OGY96943.1"/>
    </source>
</evidence>
<comment type="caution">
    <text evidence="11">The sequence shown here is derived from an EMBL/GenBank/DDBJ whole genome shotgun (WGS) entry which is preliminary data.</text>
</comment>
<dbReference type="InterPro" id="IPR057258">
    <property type="entry name" value="Ribosomal_uS3"/>
</dbReference>
<evidence type="ECO:0000256" key="2">
    <source>
        <dbReference type="ARBA" id="ARBA00022730"/>
    </source>
</evidence>
<dbReference type="GO" id="GO:0022627">
    <property type="term" value="C:cytosolic small ribosomal subunit"/>
    <property type="evidence" value="ECO:0007669"/>
    <property type="project" value="TreeGrafter"/>
</dbReference>
<dbReference type="InterPro" id="IPR005704">
    <property type="entry name" value="Ribosomal_uS3_bac-typ"/>
</dbReference>
<dbReference type="GO" id="GO:0003735">
    <property type="term" value="F:structural constituent of ribosome"/>
    <property type="evidence" value="ECO:0007669"/>
    <property type="project" value="InterPro"/>
</dbReference>
<comment type="similarity">
    <text evidence="1 8 9">Belongs to the universal ribosomal protein uS3 family.</text>
</comment>
<dbReference type="STRING" id="1798644.A2122_01140"/>